<dbReference type="AlphaFoldDB" id="A0AAE2S950"/>
<reference evidence="1" key="1">
    <citation type="submission" date="2021-01" db="EMBL/GenBank/DDBJ databases">
        <title>Modified the classification status of verrucomicrobia.</title>
        <authorList>
            <person name="Feng X."/>
        </authorList>
    </citation>
    <scope>NUCLEOTIDE SEQUENCE</scope>
    <source>
        <strain evidence="1">5K15</strain>
    </source>
</reference>
<keyword evidence="2" id="KW-1185">Reference proteome</keyword>
<comment type="caution">
    <text evidence="1">The sequence shown here is derived from an EMBL/GenBank/DDBJ whole genome shotgun (WGS) entry which is preliminary data.</text>
</comment>
<sequence length="231" mass="25816">MVKQTFQQSVGGRNVTIQEIEAPELPLVVPEKEDEQLLAPEDNPCLKNTPVVQPMRVIAVSSTIYGTGANKVTRITLHYQGDSYHAWSNIDFRHMQGFSAYKANGREYFILLGAGLARDDQGKIMSINAAYAEGCPSQLTTLGKEVAFIYVPDSEPQSNVKLNQAREILEDMHTLYGKEKVKLAAAYESRVQLAVMNAARAEEIRNTPPGDATIRFWKRDMVKEQQERGAE</sequence>
<gene>
    <name evidence="1" type="ORF">JIN83_00265</name>
</gene>
<evidence type="ECO:0000313" key="1">
    <source>
        <dbReference type="EMBL" id="MBK1853381.1"/>
    </source>
</evidence>
<name>A0AAE2S950_9BACT</name>
<proteinExistence type="predicted"/>
<protein>
    <submittedName>
        <fullName evidence="1">Uncharacterized protein</fullName>
    </submittedName>
</protein>
<dbReference type="RefSeq" id="WP_309487980.1">
    <property type="nucleotide sequence ID" value="NZ_JAENIG010000001.1"/>
</dbReference>
<accession>A0AAE2S950</accession>
<dbReference type="Proteomes" id="UP000634206">
    <property type="component" value="Unassembled WGS sequence"/>
</dbReference>
<organism evidence="1 2">
    <name type="scientific">Oceaniferula flava</name>
    <dbReference type="NCBI Taxonomy" id="2800421"/>
    <lineage>
        <taxon>Bacteria</taxon>
        <taxon>Pseudomonadati</taxon>
        <taxon>Verrucomicrobiota</taxon>
        <taxon>Verrucomicrobiia</taxon>
        <taxon>Verrucomicrobiales</taxon>
        <taxon>Verrucomicrobiaceae</taxon>
        <taxon>Oceaniferula</taxon>
    </lineage>
</organism>
<evidence type="ECO:0000313" key="2">
    <source>
        <dbReference type="Proteomes" id="UP000634206"/>
    </source>
</evidence>
<dbReference type="EMBL" id="JAENIG010000001">
    <property type="protein sequence ID" value="MBK1853381.1"/>
    <property type="molecule type" value="Genomic_DNA"/>
</dbReference>